<name>A0A5P9CQU1_9VIBR</name>
<geneLocation type="plasmid" evidence="2">
    <name>pthaf100_a</name>
</geneLocation>
<accession>A0A5P9CQU1</accession>
<proteinExistence type="predicted"/>
<dbReference type="RefSeq" id="WP_152432555.1">
    <property type="nucleotide sequence ID" value="NZ_CBCSDK010000009.1"/>
</dbReference>
<dbReference type="InterPro" id="IPR013783">
    <property type="entry name" value="Ig-like_fold"/>
</dbReference>
<keyword evidence="2" id="KW-1185">Reference proteome</keyword>
<gene>
    <name evidence="1" type="ORF">FIV01_19440</name>
</gene>
<organism evidence="1 2">
    <name type="scientific">Vibrio aquimaris</name>
    <dbReference type="NCBI Taxonomy" id="2587862"/>
    <lineage>
        <taxon>Bacteria</taxon>
        <taxon>Pseudomonadati</taxon>
        <taxon>Pseudomonadota</taxon>
        <taxon>Gammaproteobacteria</taxon>
        <taxon>Vibrionales</taxon>
        <taxon>Vibrionaceae</taxon>
        <taxon>Vibrio</taxon>
    </lineage>
</organism>
<protein>
    <recommendedName>
        <fullName evidence="3">AMP-activated protein kinase glycogen-binding domain-containing protein</fullName>
    </recommendedName>
</protein>
<evidence type="ECO:0000313" key="1">
    <source>
        <dbReference type="EMBL" id="QFT28576.1"/>
    </source>
</evidence>
<dbReference type="Gene3D" id="2.60.40.10">
    <property type="entry name" value="Immunoglobulins"/>
    <property type="match status" value="1"/>
</dbReference>
<evidence type="ECO:0008006" key="3">
    <source>
        <dbReference type="Google" id="ProtNLM"/>
    </source>
</evidence>
<keyword evidence="1" id="KW-0614">Plasmid</keyword>
<reference evidence="1 2" key="1">
    <citation type="submission" date="2019-10" db="EMBL/GenBank/DDBJ databases">
        <title>Complete genome sequence of Vibrio sp. strain THAF100, isolated from non-filtered water from the water column of tank 6 of a marine aquarium containing stony-coral fragments. Water maintained at 26 degree C.</title>
        <authorList>
            <person name="Ruckert C."/>
            <person name="Franco A."/>
            <person name="Kalinowski J."/>
            <person name="Glaeser S."/>
        </authorList>
    </citation>
    <scope>NUCLEOTIDE SEQUENCE [LARGE SCALE GENOMIC DNA]</scope>
    <source>
        <strain evidence="1 2">THAF100</strain>
        <plasmid evidence="2">pthaf100_a</plasmid>
    </source>
</reference>
<dbReference type="CDD" id="cd07184">
    <property type="entry name" value="E_set_Isoamylase_like_N"/>
    <property type="match status" value="1"/>
</dbReference>
<dbReference type="Proteomes" id="UP000326936">
    <property type="component" value="Plasmid pTHAF100_a"/>
</dbReference>
<evidence type="ECO:0000313" key="2">
    <source>
        <dbReference type="Proteomes" id="UP000326936"/>
    </source>
</evidence>
<dbReference type="EMBL" id="CP045351">
    <property type="protein sequence ID" value="QFT28576.1"/>
    <property type="molecule type" value="Genomic_DNA"/>
</dbReference>
<sequence>MINKRFFKTKDEVEVTFELSTTQVRESVSIVADFSGWQPMAMKKVNKSNSYKFKTRLPKDNHFEFRYLIDGHLWVNDPNADKYQSNGFGSDNGLVSTFHNLELN</sequence>
<dbReference type="KEGG" id="vaq:FIV01_19440"/>
<dbReference type="InterPro" id="IPR014756">
    <property type="entry name" value="Ig_E-set"/>
</dbReference>
<dbReference type="AlphaFoldDB" id="A0A5P9CQU1"/>
<dbReference type="OrthoDB" id="5451596at2"/>
<dbReference type="SUPFAM" id="SSF81296">
    <property type="entry name" value="E set domains"/>
    <property type="match status" value="1"/>
</dbReference>